<reference evidence="1" key="2">
    <citation type="journal article" date="2015" name="Fish Shellfish Immunol.">
        <title>Early steps in the European eel (Anguilla anguilla)-Vibrio vulnificus interaction in the gills: Role of the RtxA13 toxin.</title>
        <authorList>
            <person name="Callol A."/>
            <person name="Pajuelo D."/>
            <person name="Ebbesson L."/>
            <person name="Teles M."/>
            <person name="MacKenzie S."/>
            <person name="Amaro C."/>
        </authorList>
    </citation>
    <scope>NUCLEOTIDE SEQUENCE</scope>
</reference>
<protein>
    <submittedName>
        <fullName evidence="1">Uncharacterized protein</fullName>
    </submittedName>
</protein>
<proteinExistence type="predicted"/>
<dbReference type="EMBL" id="GBXM01097220">
    <property type="protein sequence ID" value="JAH11357.1"/>
    <property type="molecule type" value="Transcribed_RNA"/>
</dbReference>
<organism evidence="1">
    <name type="scientific">Anguilla anguilla</name>
    <name type="common">European freshwater eel</name>
    <name type="synonym">Muraena anguilla</name>
    <dbReference type="NCBI Taxonomy" id="7936"/>
    <lineage>
        <taxon>Eukaryota</taxon>
        <taxon>Metazoa</taxon>
        <taxon>Chordata</taxon>
        <taxon>Craniata</taxon>
        <taxon>Vertebrata</taxon>
        <taxon>Euteleostomi</taxon>
        <taxon>Actinopterygii</taxon>
        <taxon>Neopterygii</taxon>
        <taxon>Teleostei</taxon>
        <taxon>Anguilliformes</taxon>
        <taxon>Anguillidae</taxon>
        <taxon>Anguilla</taxon>
    </lineage>
</organism>
<evidence type="ECO:0000313" key="1">
    <source>
        <dbReference type="EMBL" id="JAH11357.1"/>
    </source>
</evidence>
<dbReference type="AlphaFoldDB" id="A0A0E9Q4C2"/>
<reference evidence="1" key="1">
    <citation type="submission" date="2014-11" db="EMBL/GenBank/DDBJ databases">
        <authorList>
            <person name="Amaro Gonzalez C."/>
        </authorList>
    </citation>
    <scope>NUCLEOTIDE SEQUENCE</scope>
</reference>
<name>A0A0E9Q4C2_ANGAN</name>
<dbReference type="EMBL" id="GBXM01095058">
    <property type="protein sequence ID" value="JAH13519.1"/>
    <property type="molecule type" value="Transcribed_RNA"/>
</dbReference>
<accession>A0A0E9Q4C2</accession>
<sequence length="38" mass="4529">MTSHTVAHQIKDSMDKSIVFFMQFVCFSYRPSFITQNR</sequence>